<evidence type="ECO:0000256" key="1">
    <source>
        <dbReference type="SAM" id="SignalP"/>
    </source>
</evidence>
<dbReference type="RefSeq" id="XP_005767938.1">
    <property type="nucleotide sequence ID" value="XM_005767881.1"/>
</dbReference>
<dbReference type="PaxDb" id="2903-EOD15509"/>
<accession>A0A0D3IW74</accession>
<organism evidence="2 3">
    <name type="scientific">Emiliania huxleyi (strain CCMP1516)</name>
    <dbReference type="NCBI Taxonomy" id="280463"/>
    <lineage>
        <taxon>Eukaryota</taxon>
        <taxon>Haptista</taxon>
        <taxon>Haptophyta</taxon>
        <taxon>Prymnesiophyceae</taxon>
        <taxon>Isochrysidales</taxon>
        <taxon>Noelaerhabdaceae</taxon>
        <taxon>Emiliania</taxon>
    </lineage>
</organism>
<keyword evidence="1" id="KW-0732">Signal</keyword>
<reference evidence="3" key="1">
    <citation type="journal article" date="2013" name="Nature">
        <title>Pan genome of the phytoplankton Emiliania underpins its global distribution.</title>
        <authorList>
            <person name="Read B.A."/>
            <person name="Kegel J."/>
            <person name="Klute M.J."/>
            <person name="Kuo A."/>
            <person name="Lefebvre S.C."/>
            <person name="Maumus F."/>
            <person name="Mayer C."/>
            <person name="Miller J."/>
            <person name="Monier A."/>
            <person name="Salamov A."/>
            <person name="Young J."/>
            <person name="Aguilar M."/>
            <person name="Claverie J.M."/>
            <person name="Frickenhaus S."/>
            <person name="Gonzalez K."/>
            <person name="Herman E.K."/>
            <person name="Lin Y.C."/>
            <person name="Napier J."/>
            <person name="Ogata H."/>
            <person name="Sarno A.F."/>
            <person name="Shmutz J."/>
            <person name="Schroeder D."/>
            <person name="de Vargas C."/>
            <person name="Verret F."/>
            <person name="von Dassow P."/>
            <person name="Valentin K."/>
            <person name="Van de Peer Y."/>
            <person name="Wheeler G."/>
            <person name="Dacks J.B."/>
            <person name="Delwiche C.F."/>
            <person name="Dyhrman S.T."/>
            <person name="Glockner G."/>
            <person name="John U."/>
            <person name="Richards T."/>
            <person name="Worden A.Z."/>
            <person name="Zhang X."/>
            <person name="Grigoriev I.V."/>
            <person name="Allen A.E."/>
            <person name="Bidle K."/>
            <person name="Borodovsky M."/>
            <person name="Bowler C."/>
            <person name="Brownlee C."/>
            <person name="Cock J.M."/>
            <person name="Elias M."/>
            <person name="Gladyshev V.N."/>
            <person name="Groth M."/>
            <person name="Guda C."/>
            <person name="Hadaegh A."/>
            <person name="Iglesias-Rodriguez M.D."/>
            <person name="Jenkins J."/>
            <person name="Jones B.M."/>
            <person name="Lawson T."/>
            <person name="Leese F."/>
            <person name="Lindquist E."/>
            <person name="Lobanov A."/>
            <person name="Lomsadze A."/>
            <person name="Malik S.B."/>
            <person name="Marsh M.E."/>
            <person name="Mackinder L."/>
            <person name="Mock T."/>
            <person name="Mueller-Roeber B."/>
            <person name="Pagarete A."/>
            <person name="Parker M."/>
            <person name="Probert I."/>
            <person name="Quesneville H."/>
            <person name="Raines C."/>
            <person name="Rensing S.A."/>
            <person name="Riano-Pachon D.M."/>
            <person name="Richier S."/>
            <person name="Rokitta S."/>
            <person name="Shiraiwa Y."/>
            <person name="Soanes D.M."/>
            <person name="van der Giezen M."/>
            <person name="Wahlund T.M."/>
            <person name="Williams B."/>
            <person name="Wilson W."/>
            <person name="Wolfe G."/>
            <person name="Wurch L.L."/>
        </authorList>
    </citation>
    <scope>NUCLEOTIDE SEQUENCE</scope>
</reference>
<evidence type="ECO:0000313" key="2">
    <source>
        <dbReference type="EnsemblProtists" id="EOD15509"/>
    </source>
</evidence>
<evidence type="ECO:0000313" key="3">
    <source>
        <dbReference type="Proteomes" id="UP000013827"/>
    </source>
</evidence>
<dbReference type="GeneID" id="17261672"/>
<dbReference type="AlphaFoldDB" id="A0A0D3IW74"/>
<dbReference type="KEGG" id="ehx:EMIHUDRAFT_119337"/>
<feature type="chain" id="PRO_5044211016" evidence="1">
    <location>
        <begin position="41"/>
        <end position="168"/>
    </location>
</feature>
<proteinExistence type="predicted"/>
<protein>
    <submittedName>
        <fullName evidence="2">Uncharacterized protein</fullName>
    </submittedName>
</protein>
<dbReference type="HOGENOM" id="CLU_1589495_0_0_1"/>
<dbReference type="Proteomes" id="UP000013827">
    <property type="component" value="Unassembled WGS sequence"/>
</dbReference>
<keyword evidence="3" id="KW-1185">Reference proteome</keyword>
<dbReference type="EnsemblProtists" id="EOD15509">
    <property type="protein sequence ID" value="EOD15509"/>
    <property type="gene ID" value="EMIHUDRAFT_119337"/>
</dbReference>
<feature type="signal peptide" evidence="1">
    <location>
        <begin position="1"/>
        <end position="40"/>
    </location>
</feature>
<name>A0A0D3IW74_EMIH1</name>
<dbReference type="eggNOG" id="ENOG502SFJ3">
    <property type="taxonomic scope" value="Eukaryota"/>
</dbReference>
<sequence length="168" mass="17790">MPLLLLHAAALATHATCRRAAFRVAALLPASLLLPASAAGEVERLRSADGLIRELKSQWSDLTIDCRYGEMRRELLSAENKERLLAEASSTSKSGTTVTVCKSSGVQVRKALAAADGAAYLAGNDYSAQTTFRRGESTDTPNLDAAFQSVSEAQQALARILEIVQAGG</sequence>
<reference evidence="2" key="2">
    <citation type="submission" date="2024-10" db="UniProtKB">
        <authorList>
            <consortium name="EnsemblProtists"/>
        </authorList>
    </citation>
    <scope>IDENTIFICATION</scope>
</reference>